<gene>
    <name evidence="2" type="ORF">ACAT0790_LOCUS56565</name>
</gene>
<proteinExistence type="predicted"/>
<sequence>MATADPGNYELGECEYRVVQDYLLKKASPDAEKIAKVKRAKGSTFSSTGGLFVGKAGGKWAQEKLEDASKGAWFLVGGPGFNLKEPLLQHSTMEFSELGLPPANPMRLWVANPSKEGEKLVDLPIKSNWTVGQVKDLFCTLTGLKKGSTVMMLAASGQQKEDVAESQQGKGRMGSEDSNLKEESGIVTAGFADGDEIGFIYMGVLETDLQAFLAR</sequence>
<reference evidence="2" key="1">
    <citation type="submission" date="2021-01" db="EMBL/GenBank/DDBJ databases">
        <authorList>
            <person name="Corre E."/>
            <person name="Pelletier E."/>
            <person name="Niang G."/>
            <person name="Scheremetjew M."/>
            <person name="Finn R."/>
            <person name="Kale V."/>
            <person name="Holt S."/>
            <person name="Cochrane G."/>
            <person name="Meng A."/>
            <person name="Brown T."/>
            <person name="Cohen L."/>
        </authorList>
    </citation>
    <scope>NUCLEOTIDE SEQUENCE</scope>
    <source>
        <strain evidence="2">OF101</strain>
    </source>
</reference>
<dbReference type="AlphaFoldDB" id="A0A7S1WPD3"/>
<protein>
    <submittedName>
        <fullName evidence="2">Uncharacterized protein</fullName>
    </submittedName>
</protein>
<organism evidence="2">
    <name type="scientific">Alexandrium catenella</name>
    <name type="common">Red tide dinoflagellate</name>
    <name type="synonym">Gonyaulax catenella</name>
    <dbReference type="NCBI Taxonomy" id="2925"/>
    <lineage>
        <taxon>Eukaryota</taxon>
        <taxon>Sar</taxon>
        <taxon>Alveolata</taxon>
        <taxon>Dinophyceae</taxon>
        <taxon>Gonyaulacales</taxon>
        <taxon>Pyrocystaceae</taxon>
        <taxon>Alexandrium</taxon>
    </lineage>
</organism>
<dbReference type="SUPFAM" id="SSF54236">
    <property type="entry name" value="Ubiquitin-like"/>
    <property type="match status" value="1"/>
</dbReference>
<evidence type="ECO:0000313" key="2">
    <source>
        <dbReference type="EMBL" id="CAD9179793.1"/>
    </source>
</evidence>
<name>A0A7S1WPD3_ALECA</name>
<dbReference type="EMBL" id="HBGE01095038">
    <property type="protein sequence ID" value="CAD9179793.1"/>
    <property type="molecule type" value="Transcribed_RNA"/>
</dbReference>
<feature type="region of interest" description="Disordered" evidence="1">
    <location>
        <begin position="157"/>
        <end position="181"/>
    </location>
</feature>
<dbReference type="InterPro" id="IPR029071">
    <property type="entry name" value="Ubiquitin-like_domsf"/>
</dbReference>
<evidence type="ECO:0000256" key="1">
    <source>
        <dbReference type="SAM" id="MobiDB-lite"/>
    </source>
</evidence>
<accession>A0A7S1WPD3</accession>